<dbReference type="Gene3D" id="1.10.10.60">
    <property type="entry name" value="Homeodomain-like"/>
    <property type="match status" value="1"/>
</dbReference>
<feature type="domain" description="Myb/SANT-like DNA-binding" evidence="3">
    <location>
        <begin position="55"/>
        <end position="141"/>
    </location>
</feature>
<name>A0A8J5CST2_CHIOP</name>
<reference evidence="4" key="1">
    <citation type="submission" date="2020-07" db="EMBL/GenBank/DDBJ databases">
        <title>The High-quality genome of the commercially important snow crab, Chionoecetes opilio.</title>
        <authorList>
            <person name="Jeong J.-H."/>
            <person name="Ryu S."/>
        </authorList>
    </citation>
    <scope>NUCLEOTIDE SEQUENCE</scope>
    <source>
        <strain evidence="4">MADBK_172401_WGS</strain>
        <tissue evidence="4">Digestive gland</tissue>
    </source>
</reference>
<accession>A0A8J5CST2</accession>
<keyword evidence="1" id="KW-0175">Coiled coil</keyword>
<feature type="domain" description="Myb/SANT-like DNA-binding" evidence="3">
    <location>
        <begin position="210"/>
        <end position="274"/>
    </location>
</feature>
<evidence type="ECO:0000313" key="5">
    <source>
        <dbReference type="Proteomes" id="UP000770661"/>
    </source>
</evidence>
<dbReference type="OrthoDB" id="6367464at2759"/>
<comment type="caution">
    <text evidence="4">The sequence shown here is derived from an EMBL/GenBank/DDBJ whole genome shotgun (WGS) entry which is preliminary data.</text>
</comment>
<organism evidence="4 5">
    <name type="scientific">Chionoecetes opilio</name>
    <name type="common">Atlantic snow crab</name>
    <name type="synonym">Cancer opilio</name>
    <dbReference type="NCBI Taxonomy" id="41210"/>
    <lineage>
        <taxon>Eukaryota</taxon>
        <taxon>Metazoa</taxon>
        <taxon>Ecdysozoa</taxon>
        <taxon>Arthropoda</taxon>
        <taxon>Crustacea</taxon>
        <taxon>Multicrustacea</taxon>
        <taxon>Malacostraca</taxon>
        <taxon>Eumalacostraca</taxon>
        <taxon>Eucarida</taxon>
        <taxon>Decapoda</taxon>
        <taxon>Pleocyemata</taxon>
        <taxon>Brachyura</taxon>
        <taxon>Eubrachyura</taxon>
        <taxon>Majoidea</taxon>
        <taxon>Majidae</taxon>
        <taxon>Chionoecetes</taxon>
    </lineage>
</organism>
<dbReference type="AlphaFoldDB" id="A0A8J5CST2"/>
<gene>
    <name evidence="4" type="ORF">GWK47_052353</name>
</gene>
<evidence type="ECO:0000256" key="2">
    <source>
        <dbReference type="SAM" id="MobiDB-lite"/>
    </source>
</evidence>
<feature type="coiled-coil region" evidence="1">
    <location>
        <begin position="384"/>
        <end position="411"/>
    </location>
</feature>
<dbReference type="Proteomes" id="UP000770661">
    <property type="component" value="Unassembled WGS sequence"/>
</dbReference>
<feature type="region of interest" description="Disordered" evidence="2">
    <location>
        <begin position="167"/>
        <end position="188"/>
    </location>
</feature>
<dbReference type="EMBL" id="JACEEZ010015998">
    <property type="protein sequence ID" value="KAG0718487.1"/>
    <property type="molecule type" value="Genomic_DNA"/>
</dbReference>
<proteinExistence type="predicted"/>
<evidence type="ECO:0000259" key="3">
    <source>
        <dbReference type="Pfam" id="PF13837"/>
    </source>
</evidence>
<evidence type="ECO:0000313" key="4">
    <source>
        <dbReference type="EMBL" id="KAG0718487.1"/>
    </source>
</evidence>
<keyword evidence="5" id="KW-1185">Reference proteome</keyword>
<dbReference type="PANTHER" id="PTHR47595:SF1">
    <property type="entry name" value="MYB_SANT-LIKE DNA-BINDING DOMAIN-CONTAINING PROTEIN"/>
    <property type="match status" value="1"/>
</dbReference>
<dbReference type="Pfam" id="PF13837">
    <property type="entry name" value="Myb_DNA-bind_4"/>
    <property type="match status" value="2"/>
</dbReference>
<protein>
    <recommendedName>
        <fullName evidence="3">Myb/SANT-like DNA-binding domain-containing protein</fullName>
    </recommendedName>
</protein>
<feature type="region of interest" description="Disordered" evidence="2">
    <location>
        <begin position="307"/>
        <end position="373"/>
    </location>
</feature>
<sequence>MQEPDCVGVVSRWKAREGRTPGMEAAVHSKGTPRRRAGGSVGSAALRLIHGDEFFWGRDQVLALISSVEEHFEDFYDGTRKKKTIWNDVAENMAEKGFTCSGSDCDKKWRNLKITYIRVLKKQMHGETNNRFVYFDALHHILGQEMGPQTAGPLGLRDQALTQGLSDSVASDGAASDGAASDGVASDGVTSDGTVVAEFQELTSDDGFLWSIEVVHRLLDYILECREAFAMPDANINMVWQDIAHQLSQQGPGVSGHQCQHKWLSLEEGLRVHQGQAEATGATPLWAFYTHTLEVADTVHVRTIDQRARRSMEGTGKGSVAEQTPPRPARREGRGSSVLARVKARRSMEGTGEGSAAEQTPPRPARREGRGRSVLARVKHIESTLSVKQRLERLETRLETSQEQKESAKKTNVLLVQMLTELRRINAAFKQEETIHVGHDGTSKAPDGTCSPNQEFIIVEAYTEQL</sequence>
<dbReference type="InterPro" id="IPR044822">
    <property type="entry name" value="Myb_DNA-bind_4"/>
</dbReference>
<evidence type="ECO:0000256" key="1">
    <source>
        <dbReference type="SAM" id="Coils"/>
    </source>
</evidence>
<dbReference type="PANTHER" id="PTHR47595">
    <property type="entry name" value="HEAT SHOCK 70 KDA PROTEIN 14"/>
    <property type="match status" value="1"/>
</dbReference>